<feature type="domain" description="EamA" evidence="2">
    <location>
        <begin position="11"/>
        <end position="144"/>
    </location>
</feature>
<feature type="transmembrane region" description="Helical" evidence="1">
    <location>
        <begin position="150"/>
        <end position="171"/>
    </location>
</feature>
<dbReference type="Proteomes" id="UP000194161">
    <property type="component" value="Chromosome"/>
</dbReference>
<keyword evidence="1" id="KW-0812">Transmembrane</keyword>
<dbReference type="AlphaFoldDB" id="A0A1W6ZFM0"/>
<reference evidence="3 4" key="1">
    <citation type="submission" date="2017-05" db="EMBL/GenBank/DDBJ databases">
        <title>Complete and WGS of Bordetella genogroups.</title>
        <authorList>
            <person name="Spilker T."/>
            <person name="LiPuma J."/>
        </authorList>
    </citation>
    <scope>NUCLEOTIDE SEQUENCE [LARGE SCALE GENOMIC DNA]</scope>
    <source>
        <strain evidence="3 4">AU7206</strain>
    </source>
</reference>
<keyword evidence="1" id="KW-1133">Transmembrane helix</keyword>
<name>A0A1W6ZFM0_9BORD</name>
<dbReference type="SUPFAM" id="SSF103481">
    <property type="entry name" value="Multidrug resistance efflux transporter EmrE"/>
    <property type="match status" value="2"/>
</dbReference>
<feature type="transmembrane region" description="Helical" evidence="1">
    <location>
        <begin position="128"/>
        <end position="144"/>
    </location>
</feature>
<sequence>MPSWSASARHTGIACFLLALSANALFDAGAKHLLASYPAPFLNVMRYGTVTALGVFLVLREGKWPAWSMLRAQPLLLARGLALAVVGTCFMTALIWMPLSEATAIYFTAPLIMVALSPWLLGERVSCAQWISVAIGLGGMLFIVRPGGSLPPLGTVLMVISAVCYALFQLLTRKLAGKVDATVQYVCTALICLAATLPPALLFPPQQWPPLLDWCLILGLGALNGAAQMLMLAAFRHVDAATLAPLNYLQLLMAVLLSATIFQRPPDILAMAGMAMIAAAGIMLVRRPRYTGAAGFKQPSAEDST</sequence>
<keyword evidence="4" id="KW-1185">Reference proteome</keyword>
<protein>
    <submittedName>
        <fullName evidence="3">EamA family transporter</fullName>
    </submittedName>
</protein>
<evidence type="ECO:0000259" key="2">
    <source>
        <dbReference type="Pfam" id="PF00892"/>
    </source>
</evidence>
<keyword evidence="1" id="KW-0472">Membrane</keyword>
<dbReference type="KEGG" id="bgm:CAL15_15375"/>
<dbReference type="GO" id="GO:0016020">
    <property type="term" value="C:membrane"/>
    <property type="evidence" value="ECO:0007669"/>
    <property type="project" value="InterPro"/>
</dbReference>
<dbReference type="OrthoDB" id="8584557at2"/>
<feature type="domain" description="EamA" evidence="2">
    <location>
        <begin position="153"/>
        <end position="284"/>
    </location>
</feature>
<dbReference type="PANTHER" id="PTHR22911">
    <property type="entry name" value="ACYL-MALONYL CONDENSING ENZYME-RELATED"/>
    <property type="match status" value="1"/>
</dbReference>
<feature type="transmembrane region" description="Helical" evidence="1">
    <location>
        <begin position="246"/>
        <end position="262"/>
    </location>
</feature>
<dbReference type="EMBL" id="CP021111">
    <property type="protein sequence ID" value="ARP95644.1"/>
    <property type="molecule type" value="Genomic_DNA"/>
</dbReference>
<dbReference type="STRING" id="463040.CAL15_15375"/>
<feature type="transmembrane region" description="Helical" evidence="1">
    <location>
        <begin position="183"/>
        <end position="205"/>
    </location>
</feature>
<dbReference type="InterPro" id="IPR000620">
    <property type="entry name" value="EamA_dom"/>
</dbReference>
<proteinExistence type="predicted"/>
<organism evidence="3 4">
    <name type="scientific">Bordetella genomosp. 13</name>
    <dbReference type="NCBI Taxonomy" id="463040"/>
    <lineage>
        <taxon>Bacteria</taxon>
        <taxon>Pseudomonadati</taxon>
        <taxon>Pseudomonadota</taxon>
        <taxon>Betaproteobacteria</taxon>
        <taxon>Burkholderiales</taxon>
        <taxon>Alcaligenaceae</taxon>
        <taxon>Bordetella</taxon>
    </lineage>
</organism>
<accession>A0A1W6ZFM0</accession>
<feature type="transmembrane region" description="Helical" evidence="1">
    <location>
        <begin position="211"/>
        <end position="234"/>
    </location>
</feature>
<feature type="transmembrane region" description="Helical" evidence="1">
    <location>
        <begin position="80"/>
        <end position="97"/>
    </location>
</feature>
<evidence type="ECO:0000256" key="1">
    <source>
        <dbReference type="SAM" id="Phobius"/>
    </source>
</evidence>
<evidence type="ECO:0000313" key="4">
    <source>
        <dbReference type="Proteomes" id="UP000194161"/>
    </source>
</evidence>
<feature type="transmembrane region" description="Helical" evidence="1">
    <location>
        <begin position="103"/>
        <end position="121"/>
    </location>
</feature>
<dbReference type="PANTHER" id="PTHR22911:SF103">
    <property type="entry name" value="BLR2811 PROTEIN"/>
    <property type="match status" value="1"/>
</dbReference>
<dbReference type="InterPro" id="IPR037185">
    <property type="entry name" value="EmrE-like"/>
</dbReference>
<feature type="transmembrane region" description="Helical" evidence="1">
    <location>
        <begin position="40"/>
        <end position="59"/>
    </location>
</feature>
<dbReference type="RefSeq" id="WP_086079406.1">
    <property type="nucleotide sequence ID" value="NZ_CP021111.1"/>
</dbReference>
<evidence type="ECO:0000313" key="3">
    <source>
        <dbReference type="EMBL" id="ARP95644.1"/>
    </source>
</evidence>
<feature type="transmembrane region" description="Helical" evidence="1">
    <location>
        <begin position="268"/>
        <end position="285"/>
    </location>
</feature>
<dbReference type="Pfam" id="PF00892">
    <property type="entry name" value="EamA"/>
    <property type="match status" value="2"/>
</dbReference>
<gene>
    <name evidence="3" type="ORF">CAL15_15375</name>
</gene>